<evidence type="ECO:0000313" key="2">
    <source>
        <dbReference type="WBParaSite" id="sdigi.contig10.g1117.t1"/>
    </source>
</evidence>
<organism evidence="1 2">
    <name type="scientific">Setaria digitata</name>
    <dbReference type="NCBI Taxonomy" id="48799"/>
    <lineage>
        <taxon>Eukaryota</taxon>
        <taxon>Metazoa</taxon>
        <taxon>Ecdysozoa</taxon>
        <taxon>Nematoda</taxon>
        <taxon>Chromadorea</taxon>
        <taxon>Rhabditida</taxon>
        <taxon>Spirurina</taxon>
        <taxon>Spiruromorpha</taxon>
        <taxon>Filarioidea</taxon>
        <taxon>Setariidae</taxon>
        <taxon>Setaria</taxon>
    </lineage>
</organism>
<dbReference type="GO" id="GO:0008061">
    <property type="term" value="F:chitin binding"/>
    <property type="evidence" value="ECO:0007669"/>
    <property type="project" value="InterPro"/>
</dbReference>
<dbReference type="SUPFAM" id="SSF57625">
    <property type="entry name" value="Invertebrate chitin-binding proteins"/>
    <property type="match status" value="1"/>
</dbReference>
<reference evidence="2" key="1">
    <citation type="submission" date="2022-11" db="UniProtKB">
        <authorList>
            <consortium name="WormBaseParasite"/>
        </authorList>
    </citation>
    <scope>IDENTIFICATION</scope>
</reference>
<dbReference type="WBParaSite" id="sdigi.contig10.g1117.t1">
    <property type="protein sequence ID" value="sdigi.contig10.g1117.t1"/>
    <property type="gene ID" value="sdigi.contig10.g1117"/>
</dbReference>
<name>A0A915PIP9_9BILA</name>
<protein>
    <submittedName>
        <fullName evidence="2">Chitin-binding type-2 domain-containing protein</fullName>
    </submittedName>
</protein>
<dbReference type="AlphaFoldDB" id="A0A915PIP9"/>
<keyword evidence="1" id="KW-1185">Reference proteome</keyword>
<dbReference type="Proteomes" id="UP000887581">
    <property type="component" value="Unplaced"/>
</dbReference>
<proteinExistence type="predicted"/>
<sequence length="435" mass="48450">MRRGLTDSIECTQISEEKDKSSLLDFPQSTNRQQYLSKRNLSVLAYSDKKLVESSLDNSSYATIPSVIWRSVIGDICQLPSNPRPTANPNEYVECVFQPENAGNRTDLGTWMLKKCPVGYKFVAPARDCKAIRFINDQQQLCDGPDNEKYDFCSRNKTSPMVGVLIKLEIEHDRDSPDTDAILTLQMRRARQVACQQGCVNSRNQIPKSCRLLSSGQLYCPTQGEVGKQQRPDITAPQPCPIVVRKGAEDIKYQGICSWMIDPLVIDPESSSHFLQCQPAPNNLYCGRWQRMPCEPGLIFSALFQVCVWNPSLQPEKVLTAYSSSTITPTYPSITQLSQASTGNLISSILVDSKFVANTQCSCDVGVQIGSCGPSGQCPGHSACKSNQLAEQASVSNCRVWYAAITIKEREELRRRNHFISSTLPVMMYKFNLGS</sequence>
<accession>A0A915PIP9</accession>
<evidence type="ECO:0000313" key="1">
    <source>
        <dbReference type="Proteomes" id="UP000887581"/>
    </source>
</evidence>
<dbReference type="InterPro" id="IPR036508">
    <property type="entry name" value="Chitin-bd_dom_sf"/>
</dbReference>